<keyword evidence="3" id="KW-0808">Transferase</keyword>
<evidence type="ECO:0000313" key="5">
    <source>
        <dbReference type="EMBL" id="RAU82367.1"/>
    </source>
</evidence>
<dbReference type="OrthoDB" id="6638511at2"/>
<dbReference type="Gene3D" id="3.90.550.10">
    <property type="entry name" value="Spore Coat Polysaccharide Biosynthesis Protein SpsA, Chain A"/>
    <property type="match status" value="1"/>
</dbReference>
<keyword evidence="2" id="KW-0328">Glycosyltransferase</keyword>
<dbReference type="SUPFAM" id="SSF53448">
    <property type="entry name" value="Nucleotide-diphospho-sugar transferases"/>
    <property type="match status" value="1"/>
</dbReference>
<protein>
    <submittedName>
        <fullName evidence="5">Glycoside hydrolase family 2</fullName>
    </submittedName>
</protein>
<comment type="caution">
    <text evidence="5">The sequence shown here is derived from an EMBL/GenBank/DDBJ whole genome shotgun (WGS) entry which is preliminary data.</text>
</comment>
<evidence type="ECO:0000256" key="3">
    <source>
        <dbReference type="ARBA" id="ARBA00022679"/>
    </source>
</evidence>
<dbReference type="InterPro" id="IPR001173">
    <property type="entry name" value="Glyco_trans_2-like"/>
</dbReference>
<dbReference type="RefSeq" id="WP_112305960.1">
    <property type="nucleotide sequence ID" value="NZ_QMDV01000003.1"/>
</dbReference>
<organism evidence="5 6">
    <name type="scientific">Pontibacter arcticus</name>
    <dbReference type="NCBI Taxonomy" id="2080288"/>
    <lineage>
        <taxon>Bacteria</taxon>
        <taxon>Pseudomonadati</taxon>
        <taxon>Bacteroidota</taxon>
        <taxon>Cytophagia</taxon>
        <taxon>Cytophagales</taxon>
        <taxon>Hymenobacteraceae</taxon>
        <taxon>Pontibacter</taxon>
    </lineage>
</organism>
<evidence type="ECO:0000259" key="4">
    <source>
        <dbReference type="Pfam" id="PF00535"/>
    </source>
</evidence>
<keyword evidence="6" id="KW-1185">Reference proteome</keyword>
<keyword evidence="5" id="KW-0378">Hydrolase</keyword>
<dbReference type="GO" id="GO:0016787">
    <property type="term" value="F:hydrolase activity"/>
    <property type="evidence" value="ECO:0007669"/>
    <property type="project" value="UniProtKB-KW"/>
</dbReference>
<proteinExistence type="inferred from homology"/>
<dbReference type="PANTHER" id="PTHR43179">
    <property type="entry name" value="RHAMNOSYLTRANSFERASE WBBL"/>
    <property type="match status" value="1"/>
</dbReference>
<dbReference type="PANTHER" id="PTHR43179:SF12">
    <property type="entry name" value="GALACTOFURANOSYLTRANSFERASE GLFT2"/>
    <property type="match status" value="1"/>
</dbReference>
<name>A0A364RDN0_9BACT</name>
<gene>
    <name evidence="5" type="ORF">DP923_11315</name>
</gene>
<evidence type="ECO:0000256" key="2">
    <source>
        <dbReference type="ARBA" id="ARBA00022676"/>
    </source>
</evidence>
<accession>A0A364RDN0</accession>
<dbReference type="EMBL" id="QMDV01000003">
    <property type="protein sequence ID" value="RAU82367.1"/>
    <property type="molecule type" value="Genomic_DNA"/>
</dbReference>
<evidence type="ECO:0000256" key="1">
    <source>
        <dbReference type="ARBA" id="ARBA00006739"/>
    </source>
</evidence>
<sequence>MATAVLDLELENLPPNVSVSGHYTKAFVLLRYKGRPEGKIILDVRNGIVEITENLSKILNTVSHTLWQSQVHAYLNWDEKAVAGYTLPGATIAVCTRDRPDDLERCLEALMRLPDLGQEFLIIDNCPSTDATQKLVAAYPRVRYVREDRPGLNVARNRAMREASNEIVAFTDDDATPDAGWLKAILLNFSYPLVQCVTGLTMPLELETEAQETFEKFTPFGRGFRRILHSENTLNPLATGRIGAGANMALRKSICHEVGFFDEALDAGTPTHSGGDHEIFTRILVAGYTIIYEPAALSWHRHRRSMQELESTLYGYGVGVYALLTRHLLINKEWGVFKIAFNWFWYSQLKSLVKALLKRPGAIPAPLILAELKGCLAGPGLYFKSRKKLKARAAHV</sequence>
<reference evidence="5 6" key="2">
    <citation type="submission" date="2018-07" db="EMBL/GenBank/DDBJ databases">
        <title>Pontibacter sp. 2b14 genomic sequence and assembly.</title>
        <authorList>
            <person name="Du Z.-J."/>
        </authorList>
    </citation>
    <scope>NUCLEOTIDE SEQUENCE [LARGE SCALE GENOMIC DNA]</scope>
    <source>
        <strain evidence="5 6">2b14</strain>
    </source>
</reference>
<dbReference type="Pfam" id="PF00535">
    <property type="entry name" value="Glycos_transf_2"/>
    <property type="match status" value="1"/>
</dbReference>
<dbReference type="InterPro" id="IPR029044">
    <property type="entry name" value="Nucleotide-diphossugar_trans"/>
</dbReference>
<dbReference type="AlphaFoldDB" id="A0A364RDN0"/>
<dbReference type="Proteomes" id="UP000251692">
    <property type="component" value="Unassembled WGS sequence"/>
</dbReference>
<reference evidence="5 6" key="1">
    <citation type="submission" date="2018-06" db="EMBL/GenBank/DDBJ databases">
        <authorList>
            <person name="Liu Z.-W."/>
        </authorList>
    </citation>
    <scope>NUCLEOTIDE SEQUENCE [LARGE SCALE GENOMIC DNA]</scope>
    <source>
        <strain evidence="5 6">2b14</strain>
    </source>
</reference>
<evidence type="ECO:0000313" key="6">
    <source>
        <dbReference type="Proteomes" id="UP000251692"/>
    </source>
</evidence>
<comment type="similarity">
    <text evidence="1">Belongs to the glycosyltransferase 2 family.</text>
</comment>
<dbReference type="GO" id="GO:0016757">
    <property type="term" value="F:glycosyltransferase activity"/>
    <property type="evidence" value="ECO:0007669"/>
    <property type="project" value="UniProtKB-KW"/>
</dbReference>
<feature type="domain" description="Glycosyltransferase 2-like" evidence="4">
    <location>
        <begin position="91"/>
        <end position="258"/>
    </location>
</feature>